<dbReference type="GO" id="GO:0051646">
    <property type="term" value="P:mitochondrion localization"/>
    <property type="evidence" value="ECO:0007669"/>
    <property type="project" value="UniProtKB-ARBA"/>
</dbReference>
<dbReference type="InterPro" id="IPR013083">
    <property type="entry name" value="Znf_RING/FYVE/PHD"/>
</dbReference>
<keyword evidence="38" id="KW-1185">Reference proteome</keyword>
<dbReference type="SMR" id="A0A482X1X7"/>
<dbReference type="GO" id="GO:0032886">
    <property type="term" value="P:regulation of microtubule-based process"/>
    <property type="evidence" value="ECO:0007669"/>
    <property type="project" value="UniProtKB-ARBA"/>
</dbReference>
<evidence type="ECO:0000256" key="2">
    <source>
        <dbReference type="ARBA" id="ARBA00004120"/>
    </source>
</evidence>
<dbReference type="PRINTS" id="PR01270">
    <property type="entry name" value="HDASUPER"/>
</dbReference>
<dbReference type="EMBL" id="QKKF02019547">
    <property type="protein sequence ID" value="RZF39849.1"/>
    <property type="molecule type" value="Genomic_DNA"/>
</dbReference>
<comment type="caution">
    <text evidence="37">The sequence shown here is derived from an EMBL/GenBank/DDBJ whole genome shotgun (WGS) entry which is preliminary data.</text>
</comment>
<dbReference type="InterPro" id="IPR023696">
    <property type="entry name" value="Ureohydrolase_dom_sf"/>
</dbReference>
<comment type="similarity">
    <text evidence="9">Belongs to the histone deacetylase family. HD type 2 subfamily.</text>
</comment>
<dbReference type="InterPro" id="IPR000286">
    <property type="entry name" value="HDACs"/>
</dbReference>
<evidence type="ECO:0000256" key="31">
    <source>
        <dbReference type="ARBA" id="ARBA00050910"/>
    </source>
</evidence>
<keyword evidence="12" id="KW-0678">Repressor</keyword>
<evidence type="ECO:0000256" key="9">
    <source>
        <dbReference type="ARBA" id="ARBA00007738"/>
    </source>
</evidence>
<comment type="catalytic activity">
    <reaction evidence="29">
        <text>N(6)-acetyl-L-lysyl-[histone] + H2O = L-lysyl-[histone] + acetate</text>
        <dbReference type="Rhea" id="RHEA:58196"/>
        <dbReference type="Rhea" id="RHEA-COMP:9845"/>
        <dbReference type="Rhea" id="RHEA-COMP:11338"/>
        <dbReference type="ChEBI" id="CHEBI:15377"/>
        <dbReference type="ChEBI" id="CHEBI:29969"/>
        <dbReference type="ChEBI" id="CHEBI:30089"/>
        <dbReference type="ChEBI" id="CHEBI:61930"/>
        <dbReference type="EC" id="3.5.1.98"/>
    </reaction>
</comment>
<dbReference type="Gene3D" id="3.40.800.20">
    <property type="entry name" value="Histone deacetylase domain"/>
    <property type="match status" value="2"/>
</dbReference>
<keyword evidence="16" id="KW-0677">Repeat</keyword>
<evidence type="ECO:0000256" key="11">
    <source>
        <dbReference type="ARBA" id="ARBA00022490"/>
    </source>
</evidence>
<comment type="catalytic activity">
    <reaction evidence="30">
        <text>N(6)-acetyl-L-lysyl-[protein] + H2O = L-lysyl-[protein] + acetate</text>
        <dbReference type="Rhea" id="RHEA:58108"/>
        <dbReference type="Rhea" id="RHEA-COMP:9752"/>
        <dbReference type="Rhea" id="RHEA-COMP:10731"/>
        <dbReference type="ChEBI" id="CHEBI:15377"/>
        <dbReference type="ChEBI" id="CHEBI:29969"/>
        <dbReference type="ChEBI" id="CHEBI:30089"/>
        <dbReference type="ChEBI" id="CHEBI:61930"/>
    </reaction>
    <physiologicalReaction direction="left-to-right" evidence="30">
        <dbReference type="Rhea" id="RHEA:58109"/>
    </physiologicalReaction>
</comment>
<dbReference type="GO" id="GO:0030424">
    <property type="term" value="C:axon"/>
    <property type="evidence" value="ECO:0007669"/>
    <property type="project" value="UniProtKB-SubCell"/>
</dbReference>
<dbReference type="GO" id="GO:0016740">
    <property type="term" value="F:transferase activity"/>
    <property type="evidence" value="ECO:0007669"/>
    <property type="project" value="UniProtKB-KW"/>
</dbReference>
<dbReference type="STRING" id="195883.A0A482X1X7"/>
<dbReference type="GO" id="GO:0141221">
    <property type="term" value="F:histone deacetylase activity, hydrolytic mechanism"/>
    <property type="evidence" value="ECO:0007669"/>
    <property type="project" value="UniProtKB-EC"/>
</dbReference>
<evidence type="ECO:0000256" key="23">
    <source>
        <dbReference type="ARBA" id="ARBA00023015"/>
    </source>
</evidence>
<dbReference type="InterPro" id="IPR023801">
    <property type="entry name" value="His_deacetylse_dom"/>
</dbReference>
<keyword evidence="26" id="KW-0206">Cytoskeleton</keyword>
<dbReference type="FunCoup" id="A0A482X1X7">
    <property type="interactions" value="1147"/>
</dbReference>
<keyword evidence="19" id="KW-0378">Hydrolase</keyword>
<keyword evidence="14" id="KW-0808">Transferase</keyword>
<dbReference type="Proteomes" id="UP000291343">
    <property type="component" value="Unassembled WGS sequence"/>
</dbReference>
<dbReference type="InParanoid" id="A0A482X1X7"/>
<dbReference type="SUPFAM" id="SSF52768">
    <property type="entry name" value="Arginase/deacetylase"/>
    <property type="match status" value="2"/>
</dbReference>
<evidence type="ECO:0000256" key="25">
    <source>
        <dbReference type="ARBA" id="ARBA00023203"/>
    </source>
</evidence>
<evidence type="ECO:0000256" key="26">
    <source>
        <dbReference type="ARBA" id="ARBA00023212"/>
    </source>
</evidence>
<dbReference type="Pfam" id="PF00850">
    <property type="entry name" value="Hist_deacetyl"/>
    <property type="match status" value="2"/>
</dbReference>
<dbReference type="SUPFAM" id="SSF57850">
    <property type="entry name" value="RING/U-box"/>
    <property type="match status" value="1"/>
</dbReference>
<evidence type="ECO:0000256" key="21">
    <source>
        <dbReference type="ARBA" id="ARBA00022843"/>
    </source>
</evidence>
<keyword evidence="25" id="KW-0009">Actin-binding</keyword>
<dbReference type="Pfam" id="PF02148">
    <property type="entry name" value="zf-UBP"/>
    <property type="match status" value="1"/>
</dbReference>
<evidence type="ECO:0000256" key="18">
    <source>
        <dbReference type="ARBA" id="ARBA00022786"/>
    </source>
</evidence>
<gene>
    <name evidence="37" type="ORF">LSTR_LSTR000497</name>
</gene>
<dbReference type="GO" id="GO:0051129">
    <property type="term" value="P:negative regulation of cellular component organization"/>
    <property type="evidence" value="ECO:0007669"/>
    <property type="project" value="UniProtKB-ARBA"/>
</dbReference>
<reference evidence="37 38" key="1">
    <citation type="journal article" date="2017" name="Gigascience">
        <title>Genome sequence of the small brown planthopper, Laodelphax striatellus.</title>
        <authorList>
            <person name="Zhu J."/>
            <person name="Jiang F."/>
            <person name="Wang X."/>
            <person name="Yang P."/>
            <person name="Bao Y."/>
            <person name="Zhao W."/>
            <person name="Wang W."/>
            <person name="Lu H."/>
            <person name="Wang Q."/>
            <person name="Cui N."/>
            <person name="Li J."/>
            <person name="Chen X."/>
            <person name="Luo L."/>
            <person name="Yu J."/>
            <person name="Kang L."/>
            <person name="Cui F."/>
        </authorList>
    </citation>
    <scope>NUCLEOTIDE SEQUENCE [LARGE SCALE GENOMIC DNA]</scope>
    <source>
        <strain evidence="37">Lst14</strain>
    </source>
</reference>
<comment type="catalytic activity">
    <reaction evidence="31">
        <text>N(6)-acetyl-L-lysyl-[alpha-tubulin] + H2O = L-lysyl-[alpha-tubulin] + acetate</text>
        <dbReference type="Rhea" id="RHEA:21548"/>
        <dbReference type="Rhea" id="RHEA-COMP:11278"/>
        <dbReference type="Rhea" id="RHEA-COMP:11279"/>
        <dbReference type="ChEBI" id="CHEBI:15377"/>
        <dbReference type="ChEBI" id="CHEBI:29969"/>
        <dbReference type="ChEBI" id="CHEBI:30089"/>
        <dbReference type="ChEBI" id="CHEBI:61930"/>
    </reaction>
    <physiologicalReaction direction="left-to-right" evidence="31">
        <dbReference type="Rhea" id="RHEA:21549"/>
    </physiologicalReaction>
</comment>
<dbReference type="OrthoDB" id="424012at2759"/>
<evidence type="ECO:0000259" key="36">
    <source>
        <dbReference type="PROSITE" id="PS50271"/>
    </source>
</evidence>
<protein>
    <recommendedName>
        <fullName evidence="32">Protein deacetylase HDAC6</fullName>
    </recommendedName>
    <alternativeName>
        <fullName evidence="33">Tubulin-lysine deacetylase HDAC6</fullName>
    </alternativeName>
</protein>
<dbReference type="FunFam" id="3.40.800.20:FF:000005">
    <property type="entry name" value="histone deacetylase 6"/>
    <property type="match status" value="2"/>
</dbReference>
<evidence type="ECO:0000256" key="10">
    <source>
        <dbReference type="ARBA" id="ARBA00022481"/>
    </source>
</evidence>
<keyword evidence="10" id="KW-0488">Methylation</keyword>
<keyword evidence="23" id="KW-0805">Transcription regulation</keyword>
<keyword evidence="27" id="KW-0539">Nucleus</keyword>
<evidence type="ECO:0000256" key="34">
    <source>
        <dbReference type="PROSITE-ProRule" id="PRU00502"/>
    </source>
</evidence>
<evidence type="ECO:0000256" key="20">
    <source>
        <dbReference type="ARBA" id="ARBA00022833"/>
    </source>
</evidence>
<dbReference type="GO" id="GO:0005813">
    <property type="term" value="C:centrosome"/>
    <property type="evidence" value="ECO:0007669"/>
    <property type="project" value="UniProtKB-SubCell"/>
</dbReference>
<evidence type="ECO:0000256" key="6">
    <source>
        <dbReference type="ARBA" id="ARBA00004484"/>
    </source>
</evidence>
<evidence type="ECO:0000256" key="24">
    <source>
        <dbReference type="ARBA" id="ARBA00023163"/>
    </source>
</evidence>
<evidence type="ECO:0000256" key="14">
    <source>
        <dbReference type="ARBA" id="ARBA00022679"/>
    </source>
</evidence>
<evidence type="ECO:0000256" key="16">
    <source>
        <dbReference type="ARBA" id="ARBA00022737"/>
    </source>
</evidence>
<evidence type="ECO:0000256" key="22">
    <source>
        <dbReference type="ARBA" id="ARBA00022853"/>
    </source>
</evidence>
<evidence type="ECO:0000256" key="19">
    <source>
        <dbReference type="ARBA" id="ARBA00022801"/>
    </source>
</evidence>
<keyword evidence="13" id="KW-0597">Phosphoprotein</keyword>
<evidence type="ECO:0000256" key="8">
    <source>
        <dbReference type="ARBA" id="ARBA00004906"/>
    </source>
</evidence>
<keyword evidence="21" id="KW-0832">Ubl conjugation</keyword>
<dbReference type="GO" id="GO:0000118">
    <property type="term" value="C:histone deacetylase complex"/>
    <property type="evidence" value="ECO:0007669"/>
    <property type="project" value="TreeGrafter"/>
</dbReference>
<evidence type="ECO:0000256" key="4">
    <source>
        <dbReference type="ARBA" id="ARBA00004279"/>
    </source>
</evidence>
<comment type="cofactor">
    <cofactor evidence="1">
        <name>Zn(2+)</name>
        <dbReference type="ChEBI" id="CHEBI:29105"/>
    </cofactor>
</comment>
<feature type="region of interest" description="Disordered" evidence="35">
    <location>
        <begin position="874"/>
        <end position="900"/>
    </location>
</feature>
<evidence type="ECO:0000256" key="17">
    <source>
        <dbReference type="ARBA" id="ARBA00022771"/>
    </source>
</evidence>
<evidence type="ECO:0000313" key="38">
    <source>
        <dbReference type="Proteomes" id="UP000291343"/>
    </source>
</evidence>
<evidence type="ECO:0000256" key="13">
    <source>
        <dbReference type="ARBA" id="ARBA00022553"/>
    </source>
</evidence>
<dbReference type="SMART" id="SM00290">
    <property type="entry name" value="ZnF_UBP"/>
    <property type="match status" value="1"/>
</dbReference>
<evidence type="ECO:0000256" key="3">
    <source>
        <dbReference type="ARBA" id="ARBA00004123"/>
    </source>
</evidence>
<feature type="region of interest" description="Disordered" evidence="35">
    <location>
        <begin position="1"/>
        <end position="34"/>
    </location>
</feature>
<feature type="domain" description="UBP-type" evidence="36">
    <location>
        <begin position="955"/>
        <end position="1053"/>
    </location>
</feature>
<dbReference type="GO" id="GO:0006950">
    <property type="term" value="P:response to stress"/>
    <property type="evidence" value="ECO:0007669"/>
    <property type="project" value="UniProtKB-ARBA"/>
</dbReference>
<accession>A0A482X1X7</accession>
<evidence type="ECO:0000256" key="28">
    <source>
        <dbReference type="ARBA" id="ARBA00023273"/>
    </source>
</evidence>
<dbReference type="PANTHER" id="PTHR10625:SF38">
    <property type="entry name" value="HISTONE DEACETYLASE 6, ISOFORM G"/>
    <property type="match status" value="1"/>
</dbReference>
<evidence type="ECO:0000313" key="37">
    <source>
        <dbReference type="EMBL" id="RZF39849.1"/>
    </source>
</evidence>
<dbReference type="GO" id="GO:0030425">
    <property type="term" value="C:dendrite"/>
    <property type="evidence" value="ECO:0007669"/>
    <property type="project" value="UniProtKB-SubCell"/>
</dbReference>
<keyword evidence="11" id="KW-0963">Cytoplasm</keyword>
<dbReference type="InterPro" id="IPR001607">
    <property type="entry name" value="Znf_UBP"/>
</dbReference>
<dbReference type="PROSITE" id="PS50271">
    <property type="entry name" value="ZF_UBP"/>
    <property type="match status" value="1"/>
</dbReference>
<evidence type="ECO:0000256" key="7">
    <source>
        <dbReference type="ARBA" id="ARBA00004489"/>
    </source>
</evidence>
<keyword evidence="18" id="KW-0833">Ubl conjugation pathway</keyword>
<dbReference type="GO" id="GO:0003779">
    <property type="term" value="F:actin binding"/>
    <property type="evidence" value="ECO:0007669"/>
    <property type="project" value="UniProtKB-KW"/>
</dbReference>
<dbReference type="GO" id="GO:0008270">
    <property type="term" value="F:zinc ion binding"/>
    <property type="evidence" value="ECO:0007669"/>
    <property type="project" value="UniProtKB-KW"/>
</dbReference>
<evidence type="ECO:0000256" key="29">
    <source>
        <dbReference type="ARBA" id="ARBA00048287"/>
    </source>
</evidence>
<evidence type="ECO:0000256" key="33">
    <source>
        <dbReference type="ARBA" id="ARBA00082852"/>
    </source>
</evidence>
<dbReference type="GO" id="GO:0040029">
    <property type="term" value="P:epigenetic regulation of gene expression"/>
    <property type="evidence" value="ECO:0007669"/>
    <property type="project" value="TreeGrafter"/>
</dbReference>
<proteinExistence type="inferred from homology"/>
<keyword evidence="24" id="KW-0804">Transcription</keyword>
<dbReference type="CDD" id="cd10002">
    <property type="entry name" value="HDAC10_HDAC6-dom1"/>
    <property type="match status" value="1"/>
</dbReference>
<sequence>MNSDSTSRKGQKKPSEGPSRRPHRSHDQTKPSAAILAAKQKAKARQMAKKQEDTFFIRDVYQAMFDVKEQFRGHTGVVYDDRMVENRCLWDPNYQECPGRYTKVMERCRELGLLDRCKFIPSREAREEEILTLHKQEHLDKLKATEGCSDIDKLELISSHYDAIYIHPMTYRLSLLSVGSTIQLVDEILKGTVQNGMAIIRPPGHHAMKNEYCGYCYFNNVALAADHALKNLGLNRILIVDWDVHHGQATQQMFYSDPRVLYFSIHRYEHGSFWPYLRESDFDYTGEGEGKGFNFNVPLNKIGMTNADYLAIFQQVLLPVATEFQPELIIVSAGYDAAVGCPEGEMEVTPACYAHLLTSLTGLASGKVAVILEGGYFLKSLAEGAALTLRTLLGDSCPNIESLPPPSQSIQESILNVIYSHRNEWKCFQLQNAYSLKDLQQENRIIDERTQHLPFIVYDYKEEKPTVYQTRNCYPVRSDETVAHYDNWLNNLIAGTKLMSPAHRLSFVYDPLMMEHRNMFESHPERPERISNIYETLKQYKALERMNQLESRKATEEELLLVHSPEHVEQMKSVSSIPLPAGSNEKAWRALSKEESYKSIYLHPKSYDAALLAAGSLLQVVDSVLNGESGSGIAVIRPPGHHAEKLEPCGFCIFNNISVAAKYAITKHNLTRILILDWDIHHGNGTQHIFEDDPRCLYVSLHRYDNGNFFPGSTDADSSVVGNGEGRGFNVNIPWNKGGMTGADYVAAFHHIVLPIAYQYNPELVLVSAGFDAAIGDPLGGCKVLPETYAHLTHWLSPLAGGRVILALEGGYNITSISYSMTACAKALLGDPLPALEANVVACPSAITSIKQVIQIQKEFWSALAFDKSLPEENVLDSGGRTDHQTEADQKAEQNETDDMKLEKLSSGKLNEDDLADQLLTLTLSEPSVTRCGTGDNPGKGLLLSEQMFAVVPLPSCPHLPEVRPVPSEGINVNAACTDCTSAQENWTCLICYRVFCGRFVNGHMVQHGDDNSHPLCLSFSDLSVWCYGCEAYVDNPVLFPAKNAAHLSKFGSELTWSYSSPRPDNQ</sequence>
<evidence type="ECO:0000256" key="12">
    <source>
        <dbReference type="ARBA" id="ARBA00022491"/>
    </source>
</evidence>
<evidence type="ECO:0000256" key="27">
    <source>
        <dbReference type="ARBA" id="ARBA00023242"/>
    </source>
</evidence>
<evidence type="ECO:0000256" key="15">
    <source>
        <dbReference type="ARBA" id="ARBA00022723"/>
    </source>
</evidence>
<keyword evidence="20" id="KW-0862">Zinc</keyword>
<evidence type="ECO:0000256" key="32">
    <source>
        <dbReference type="ARBA" id="ARBA00068733"/>
    </source>
</evidence>
<keyword evidence="15" id="KW-0479">Metal-binding</keyword>
<name>A0A482X1X7_LAOST</name>
<evidence type="ECO:0000256" key="1">
    <source>
        <dbReference type="ARBA" id="ARBA00001947"/>
    </source>
</evidence>
<evidence type="ECO:0000256" key="5">
    <source>
        <dbReference type="ARBA" id="ARBA00004300"/>
    </source>
</evidence>
<feature type="compositionally biased region" description="Basic and acidic residues" evidence="35">
    <location>
        <begin position="13"/>
        <end position="29"/>
    </location>
</feature>
<keyword evidence="17 34" id="KW-0863">Zinc-finger</keyword>
<keyword evidence="22" id="KW-0156">Chromatin regulator</keyword>
<organism evidence="37 38">
    <name type="scientific">Laodelphax striatellus</name>
    <name type="common">Small brown planthopper</name>
    <name type="synonym">Delphax striatella</name>
    <dbReference type="NCBI Taxonomy" id="195883"/>
    <lineage>
        <taxon>Eukaryota</taxon>
        <taxon>Metazoa</taxon>
        <taxon>Ecdysozoa</taxon>
        <taxon>Arthropoda</taxon>
        <taxon>Hexapoda</taxon>
        <taxon>Insecta</taxon>
        <taxon>Pterygota</taxon>
        <taxon>Neoptera</taxon>
        <taxon>Paraneoptera</taxon>
        <taxon>Hemiptera</taxon>
        <taxon>Auchenorrhyncha</taxon>
        <taxon>Fulgoroidea</taxon>
        <taxon>Delphacidae</taxon>
        <taxon>Criomorphinae</taxon>
        <taxon>Laodelphax</taxon>
    </lineage>
</organism>
<comment type="pathway">
    <text evidence="8">Protein modification; protein ubiquitination.</text>
</comment>
<dbReference type="PANTHER" id="PTHR10625">
    <property type="entry name" value="HISTONE DEACETYLASE HDAC1-RELATED"/>
    <property type="match status" value="1"/>
</dbReference>
<keyword evidence="28" id="KW-0966">Cell projection</keyword>
<feature type="compositionally biased region" description="Basic and acidic residues" evidence="35">
    <location>
        <begin position="880"/>
        <end position="900"/>
    </location>
</feature>
<comment type="subcellular location">
    <subcellularLocation>
        <location evidence="7">Cell projection</location>
        <location evidence="7">Axon</location>
    </subcellularLocation>
    <subcellularLocation>
        <location evidence="4">Cell projection</location>
        <location evidence="4">Dendrite</location>
    </subcellularLocation>
    <subcellularLocation>
        <location evidence="2">Cytoplasm</location>
        <location evidence="2">Cytoskeleton</location>
        <location evidence="2">Cilium basal body</location>
    </subcellularLocation>
    <subcellularLocation>
        <location evidence="5">Cytoplasm</location>
        <location evidence="5">Cytoskeleton</location>
        <location evidence="5">Microtubule organizing center</location>
        <location evidence="5">Centrosome</location>
    </subcellularLocation>
    <subcellularLocation>
        <location evidence="3">Nucleus</location>
    </subcellularLocation>
    <subcellularLocation>
        <location evidence="6">Perikaryon</location>
    </subcellularLocation>
</comment>
<dbReference type="AlphaFoldDB" id="A0A482X1X7"/>
<dbReference type="FunFam" id="3.30.40.10:FF:000342">
    <property type="entry name" value="Histone deacetylase 6"/>
    <property type="match status" value="1"/>
</dbReference>
<evidence type="ECO:0000256" key="35">
    <source>
        <dbReference type="SAM" id="MobiDB-lite"/>
    </source>
</evidence>
<dbReference type="GO" id="GO:0043204">
    <property type="term" value="C:perikaryon"/>
    <property type="evidence" value="ECO:0007669"/>
    <property type="project" value="UniProtKB-SubCell"/>
</dbReference>
<evidence type="ECO:0000256" key="30">
    <source>
        <dbReference type="ARBA" id="ARBA00049136"/>
    </source>
</evidence>
<dbReference type="Gene3D" id="3.30.40.10">
    <property type="entry name" value="Zinc/RING finger domain, C3HC4 (zinc finger)"/>
    <property type="match status" value="1"/>
</dbReference>
<dbReference type="InterPro" id="IPR037138">
    <property type="entry name" value="His_deacetylse_dom_sf"/>
</dbReference>